<reference evidence="3" key="2">
    <citation type="submission" date="2012-12" db="EMBL/GenBank/DDBJ databases">
        <authorList>
            <person name="Gao Y.W."/>
            <person name="Fan S.T."/>
            <person name="Sun H.T."/>
            <person name="Wang Z."/>
            <person name="Gao X.L."/>
            <person name="Li Y.G."/>
            <person name="Wang T.C."/>
            <person name="Zhang K."/>
            <person name="Xu W.W."/>
            <person name="Yu Z.J."/>
            <person name="Xia X.Z."/>
        </authorList>
    </citation>
    <scope>NUCLEOTIDE SEQUENCE</scope>
    <source>
        <strain evidence="3">FR3</strain>
    </source>
</reference>
<dbReference type="Pfam" id="PF00226">
    <property type="entry name" value="DnaJ"/>
    <property type="match status" value="1"/>
</dbReference>
<dbReference type="SMART" id="SM00271">
    <property type="entry name" value="DnaJ"/>
    <property type="match status" value="1"/>
</dbReference>
<dbReference type="FunCoup" id="A0A0I9NB96">
    <property type="interactions" value="110"/>
</dbReference>
<accession>A0A4E9FGM9</accession>
<dbReference type="PANTHER" id="PTHR44272">
    <property type="entry name" value="DNAJ DOMAIN (PROKARYOTIC HEAT SHOCK PROTEIN)"/>
    <property type="match status" value="1"/>
</dbReference>
<protein>
    <submittedName>
        <fullName evidence="3">BMA-DNJ-16</fullName>
    </submittedName>
    <submittedName>
        <fullName evidence="4 6">DnaJ domain containing protein</fullName>
    </submittedName>
</protein>
<dbReference type="KEGG" id="bmy:BM_BM5410"/>
<evidence type="ECO:0000256" key="1">
    <source>
        <dbReference type="SAM" id="Coils"/>
    </source>
</evidence>
<keyword evidence="5" id="KW-1185">Reference proteome</keyword>
<sequence length="374" mass="42689">MSGKDTMIDYYEILGVEKNATEQQIKNNYRKLALKFHPDRNPGDQKAAEQFKKISIAYAVLSDPNKRRQYDLSGPSGALVDFEGIDISEMGGIGRVFGALFSKLGVPIPTQIGPKVLSQARSLCEGTPTDAKYTVLKEGTPYDGSVSKQEADFFKITMQPQWEKNGLMVICRSAQMSKFKLVLFDKEGGVRIIQESNKRKGCTVAEIFFVPFNRANLSEFIPMKFYMEDKETPLPFHLLDTLEVVGAHTLEQRDHFLCVYGDNWIKDVRYQLKFVPLNDSPISMECVRDLTTTEEALIKKKSEMSKFQVEYTEAIKKYKEVVDRLKNETEEINSLLKKRDFVYDALEKESMARFTASKHLSPTHSNKGLFSSWF</sequence>
<dbReference type="SUPFAM" id="SSF46565">
    <property type="entry name" value="Chaperone J-domain"/>
    <property type="match status" value="1"/>
</dbReference>
<dbReference type="PANTHER" id="PTHR44272:SF3">
    <property type="entry name" value="J DOMAIN-CONTAINING PROTEIN"/>
    <property type="match status" value="1"/>
</dbReference>
<dbReference type="OMA" id="VAIICKS"/>
<dbReference type="InterPro" id="IPR018253">
    <property type="entry name" value="DnaJ_domain_CS"/>
</dbReference>
<name>A0A0I9NB96_BRUMA</name>
<dbReference type="STRING" id="6279.A0A0I9NB96"/>
<feature type="coiled-coil region" evidence="1">
    <location>
        <begin position="308"/>
        <end position="338"/>
    </location>
</feature>
<dbReference type="Gene3D" id="1.10.287.110">
    <property type="entry name" value="DnaJ domain"/>
    <property type="match status" value="1"/>
</dbReference>
<evidence type="ECO:0000313" key="4">
    <source>
        <dbReference type="EMBL" id="VIO92411.1"/>
    </source>
</evidence>
<evidence type="ECO:0000313" key="5">
    <source>
        <dbReference type="Proteomes" id="UP000006672"/>
    </source>
</evidence>
<dbReference type="Proteomes" id="UP000006672">
    <property type="component" value="Unassembled WGS sequence"/>
</dbReference>
<accession>A0A0I9NB96</accession>
<dbReference type="OrthoDB" id="10250354at2759"/>
<evidence type="ECO:0000313" key="6">
    <source>
        <dbReference type="WBParaSite" id="Bm5410a.1"/>
    </source>
</evidence>
<keyword evidence="1" id="KW-0175">Coiled coil</keyword>
<dbReference type="AlphaFoldDB" id="A0A0I9NB96"/>
<evidence type="ECO:0000313" key="3">
    <source>
        <dbReference type="EMBL" id="CTP81888.1"/>
    </source>
</evidence>
<dbReference type="GeneID" id="6104332"/>
<proteinExistence type="predicted"/>
<dbReference type="InterPro" id="IPR052812">
    <property type="entry name" value="Plant_DnaJ_domain"/>
</dbReference>
<dbReference type="InterPro" id="IPR036869">
    <property type="entry name" value="J_dom_sf"/>
</dbReference>
<dbReference type="EMBL" id="LN857024">
    <property type="protein sequence ID" value="CTP81888.1"/>
    <property type="molecule type" value="Genomic_DNA"/>
</dbReference>
<dbReference type="RefSeq" id="XP_001900908.2">
    <property type="nucleotide sequence ID" value="XM_001900873.2"/>
</dbReference>
<feature type="domain" description="J" evidence="2">
    <location>
        <begin position="9"/>
        <end position="74"/>
    </location>
</feature>
<organism evidence="3">
    <name type="scientific">Brugia malayi</name>
    <name type="common">Filarial nematode worm</name>
    <dbReference type="NCBI Taxonomy" id="6279"/>
    <lineage>
        <taxon>Eukaryota</taxon>
        <taxon>Metazoa</taxon>
        <taxon>Ecdysozoa</taxon>
        <taxon>Nematoda</taxon>
        <taxon>Chromadorea</taxon>
        <taxon>Rhabditida</taxon>
        <taxon>Spirurina</taxon>
        <taxon>Spiruromorpha</taxon>
        <taxon>Filarioidea</taxon>
        <taxon>Onchocercidae</taxon>
        <taxon>Brugia</taxon>
    </lineage>
</organism>
<gene>
    <name evidence="3 6" type="primary">Bma-dnj-16</name>
    <name evidence="4" type="ORF">BM_BM5410</name>
    <name evidence="3" type="ORF">BM_Bm5410</name>
</gene>
<dbReference type="WBParaSite" id="Bm5410a.1">
    <property type="protein sequence ID" value="Bm5410a.1"/>
    <property type="gene ID" value="WBGene00225671"/>
</dbReference>
<reference evidence="6" key="4">
    <citation type="submission" date="2019-12" db="UniProtKB">
        <authorList>
            <consortium name="WormBaseParasite"/>
        </authorList>
    </citation>
    <scope>IDENTIFICATION</scope>
</reference>
<dbReference type="EMBL" id="CAAKNF010000192">
    <property type="protein sequence ID" value="VIO92411.1"/>
    <property type="molecule type" value="Genomic_DNA"/>
</dbReference>
<dbReference type="CTD" id="6104332"/>
<reference evidence="4" key="3">
    <citation type="submission" date="2019-04" db="EMBL/GenBank/DDBJ databases">
        <authorList>
            <person name="Howe K."/>
            <person name="Paulini M."/>
            <person name="Williams G."/>
        </authorList>
    </citation>
    <scope>NUCLEOTIDE SEQUENCE [LARGE SCALE GENOMIC DNA]</scope>
    <source>
        <strain evidence="4">FR3</strain>
    </source>
</reference>
<dbReference type="InterPro" id="IPR001623">
    <property type="entry name" value="DnaJ_domain"/>
</dbReference>
<dbReference type="PROSITE" id="PS50076">
    <property type="entry name" value="DNAJ_2"/>
    <property type="match status" value="1"/>
</dbReference>
<dbReference type="PRINTS" id="PR00625">
    <property type="entry name" value="JDOMAIN"/>
</dbReference>
<evidence type="ECO:0000259" key="2">
    <source>
        <dbReference type="PROSITE" id="PS50076"/>
    </source>
</evidence>
<dbReference type="PROSITE" id="PS00636">
    <property type="entry name" value="DNAJ_1"/>
    <property type="match status" value="1"/>
</dbReference>
<reference evidence="3 5" key="1">
    <citation type="journal article" date="2007" name="Science">
        <title>Draft genome of the filarial nematode parasite Brugia malayi.</title>
        <authorList>
            <person name="Ghedin E."/>
            <person name="Wang S."/>
            <person name="Spiro D."/>
            <person name="Caler E."/>
            <person name="Zhao Q."/>
            <person name="Crabtree J."/>
            <person name="Allen J.E."/>
            <person name="Delcher A.L."/>
            <person name="Guiliano D.B."/>
            <person name="Miranda-Saavedra D."/>
            <person name="Angiuoli S.V."/>
            <person name="Creasy T."/>
            <person name="Amedeo P."/>
            <person name="Haas B."/>
            <person name="El-Sayed N.M."/>
            <person name="Wortman J.R."/>
            <person name="Feldblyum T."/>
            <person name="Tallon L."/>
            <person name="Schatz M."/>
            <person name="Shumway M."/>
            <person name="Koo H."/>
            <person name="Salzberg S.L."/>
            <person name="Schobel S."/>
            <person name="Pertea M."/>
            <person name="Pop M."/>
            <person name="White O."/>
            <person name="Barton G.J."/>
            <person name="Carlow C.K."/>
            <person name="Crawford M.J."/>
            <person name="Daub J."/>
            <person name="Dimmic M.W."/>
            <person name="Estes C.F."/>
            <person name="Foster J.M."/>
            <person name="Ganatra M."/>
            <person name="Gregory W.F."/>
            <person name="Johnson N.M."/>
            <person name="Jin J."/>
            <person name="Komuniecki R."/>
            <person name="Korf I."/>
            <person name="Kumar S."/>
            <person name="Laney S."/>
            <person name="Li B.W."/>
            <person name="Li W."/>
            <person name="Lindblom T.H."/>
            <person name="Lustigman S."/>
            <person name="Ma D."/>
            <person name="Maina C.V."/>
            <person name="Martin D.M."/>
            <person name="McCarter J.P."/>
            <person name="McReynolds L."/>
            <person name="Mitreva M."/>
            <person name="Nutman T.B."/>
            <person name="Parkinson J."/>
            <person name="Peregrin-Alvarez J.M."/>
            <person name="Poole C."/>
            <person name="Ren Q."/>
            <person name="Saunders L."/>
            <person name="Sluder A.E."/>
            <person name="Smith K."/>
            <person name="Stanke M."/>
            <person name="Unnasch T.R."/>
            <person name="Ware J."/>
            <person name="Wei A.D."/>
            <person name="Weil G."/>
            <person name="Williams D.J."/>
            <person name="Zhang Y."/>
            <person name="Williams S.A."/>
            <person name="Fraser-Liggett C."/>
            <person name="Slatko B."/>
            <person name="Blaxter M.L."/>
            <person name="Scott A.L."/>
        </authorList>
    </citation>
    <scope>NUCLEOTIDE SEQUENCE</scope>
    <source>
        <strain evidence="3 5">FR3</strain>
    </source>
</reference>
<dbReference type="CDD" id="cd06257">
    <property type="entry name" value="DnaJ"/>
    <property type="match status" value="1"/>
</dbReference>